<evidence type="ECO:0000313" key="2">
    <source>
        <dbReference type="EMBL" id="BAS87503.1"/>
    </source>
</evidence>
<name>A0A0P0W5T7_ORYSJ</name>
<dbReference type="EMBL" id="AP014960">
    <property type="protein sequence ID" value="BAS87503.1"/>
    <property type="molecule type" value="Genomic_DNA"/>
</dbReference>
<keyword evidence="3" id="KW-1185">Reference proteome</keyword>
<proteinExistence type="predicted"/>
<dbReference type="Proteomes" id="UP000059680">
    <property type="component" value="Chromosome 4"/>
</dbReference>
<evidence type="ECO:0000256" key="1">
    <source>
        <dbReference type="SAM" id="MobiDB-lite"/>
    </source>
</evidence>
<accession>A0A0P0W5T7</accession>
<dbReference type="PaxDb" id="39947-A0A0P0W5T7"/>
<reference evidence="3" key="1">
    <citation type="journal article" date="2005" name="Nature">
        <title>The map-based sequence of the rice genome.</title>
        <authorList>
            <consortium name="International rice genome sequencing project (IRGSP)"/>
            <person name="Matsumoto T."/>
            <person name="Wu J."/>
            <person name="Kanamori H."/>
            <person name="Katayose Y."/>
            <person name="Fujisawa M."/>
            <person name="Namiki N."/>
            <person name="Mizuno H."/>
            <person name="Yamamoto K."/>
            <person name="Antonio B.A."/>
            <person name="Baba T."/>
            <person name="Sakata K."/>
            <person name="Nagamura Y."/>
            <person name="Aoki H."/>
            <person name="Arikawa K."/>
            <person name="Arita K."/>
            <person name="Bito T."/>
            <person name="Chiden Y."/>
            <person name="Fujitsuka N."/>
            <person name="Fukunaka R."/>
            <person name="Hamada M."/>
            <person name="Harada C."/>
            <person name="Hayashi A."/>
            <person name="Hijishita S."/>
            <person name="Honda M."/>
            <person name="Hosokawa S."/>
            <person name="Ichikawa Y."/>
            <person name="Idonuma A."/>
            <person name="Iijima M."/>
            <person name="Ikeda M."/>
            <person name="Ikeno M."/>
            <person name="Ito K."/>
            <person name="Ito S."/>
            <person name="Ito T."/>
            <person name="Ito Y."/>
            <person name="Ito Y."/>
            <person name="Iwabuchi A."/>
            <person name="Kamiya K."/>
            <person name="Karasawa W."/>
            <person name="Kurita K."/>
            <person name="Katagiri S."/>
            <person name="Kikuta A."/>
            <person name="Kobayashi H."/>
            <person name="Kobayashi N."/>
            <person name="Machita K."/>
            <person name="Maehara T."/>
            <person name="Masukawa M."/>
            <person name="Mizubayashi T."/>
            <person name="Mukai Y."/>
            <person name="Nagasaki H."/>
            <person name="Nagata Y."/>
            <person name="Naito S."/>
            <person name="Nakashima M."/>
            <person name="Nakama Y."/>
            <person name="Nakamichi Y."/>
            <person name="Nakamura M."/>
            <person name="Meguro A."/>
            <person name="Negishi M."/>
            <person name="Ohta I."/>
            <person name="Ohta T."/>
            <person name="Okamoto M."/>
            <person name="Ono N."/>
            <person name="Saji S."/>
            <person name="Sakaguchi M."/>
            <person name="Sakai K."/>
            <person name="Shibata M."/>
            <person name="Shimokawa T."/>
            <person name="Song J."/>
            <person name="Takazaki Y."/>
            <person name="Terasawa K."/>
            <person name="Tsugane M."/>
            <person name="Tsuji K."/>
            <person name="Ueda S."/>
            <person name="Waki K."/>
            <person name="Yamagata H."/>
            <person name="Yamamoto M."/>
            <person name="Yamamoto S."/>
            <person name="Yamane H."/>
            <person name="Yoshiki S."/>
            <person name="Yoshihara R."/>
            <person name="Yukawa K."/>
            <person name="Zhong H."/>
            <person name="Yano M."/>
            <person name="Yuan Q."/>
            <person name="Ouyang S."/>
            <person name="Liu J."/>
            <person name="Jones K.M."/>
            <person name="Gansberger K."/>
            <person name="Moffat K."/>
            <person name="Hill J."/>
            <person name="Bera J."/>
            <person name="Fadrosh D."/>
            <person name="Jin S."/>
            <person name="Johri S."/>
            <person name="Kim M."/>
            <person name="Overton L."/>
            <person name="Reardon M."/>
            <person name="Tsitrin T."/>
            <person name="Vuong H."/>
            <person name="Weaver B."/>
            <person name="Ciecko A."/>
            <person name="Tallon L."/>
            <person name="Jackson J."/>
            <person name="Pai G."/>
            <person name="Aken S.V."/>
            <person name="Utterback T."/>
            <person name="Reidmuller S."/>
            <person name="Feldblyum T."/>
            <person name="Hsiao J."/>
            <person name="Zismann V."/>
            <person name="Iobst S."/>
            <person name="de Vazeille A.R."/>
            <person name="Buell C.R."/>
            <person name="Ying K."/>
            <person name="Li Y."/>
            <person name="Lu T."/>
            <person name="Huang Y."/>
            <person name="Zhao Q."/>
            <person name="Feng Q."/>
            <person name="Zhang L."/>
            <person name="Zhu J."/>
            <person name="Weng Q."/>
            <person name="Mu J."/>
            <person name="Lu Y."/>
            <person name="Fan D."/>
            <person name="Liu Y."/>
            <person name="Guan J."/>
            <person name="Zhang Y."/>
            <person name="Yu S."/>
            <person name="Liu X."/>
            <person name="Zhang Y."/>
            <person name="Hong G."/>
            <person name="Han B."/>
            <person name="Choisne N."/>
            <person name="Demange N."/>
            <person name="Orjeda G."/>
            <person name="Samain S."/>
            <person name="Cattolico L."/>
            <person name="Pelletier E."/>
            <person name="Couloux A."/>
            <person name="Segurens B."/>
            <person name="Wincker P."/>
            <person name="D'Hont A."/>
            <person name="Scarpelli C."/>
            <person name="Weissenbach J."/>
            <person name="Salanoubat M."/>
            <person name="Quetier F."/>
            <person name="Yu Y."/>
            <person name="Kim H.R."/>
            <person name="Rambo T."/>
            <person name="Currie J."/>
            <person name="Collura K."/>
            <person name="Luo M."/>
            <person name="Yang T."/>
            <person name="Ammiraju J.S.S."/>
            <person name="Engler F."/>
            <person name="Soderlund C."/>
            <person name="Wing R.A."/>
            <person name="Palmer L.E."/>
            <person name="de la Bastide M."/>
            <person name="Spiegel L."/>
            <person name="Nascimento L."/>
            <person name="Zutavern T."/>
            <person name="O'Shaughnessy A."/>
            <person name="Dike S."/>
            <person name="Dedhia N."/>
            <person name="Preston R."/>
            <person name="Balija V."/>
            <person name="McCombie W.R."/>
            <person name="Chow T."/>
            <person name="Chen H."/>
            <person name="Chung M."/>
            <person name="Chen C."/>
            <person name="Shaw J."/>
            <person name="Wu H."/>
            <person name="Hsiao K."/>
            <person name="Chao Y."/>
            <person name="Chu M."/>
            <person name="Cheng C."/>
            <person name="Hour A."/>
            <person name="Lee P."/>
            <person name="Lin S."/>
            <person name="Lin Y."/>
            <person name="Liou J."/>
            <person name="Liu S."/>
            <person name="Hsing Y."/>
            <person name="Raghuvanshi S."/>
            <person name="Mohanty A."/>
            <person name="Bharti A.K."/>
            <person name="Gaur A."/>
            <person name="Gupta V."/>
            <person name="Kumar D."/>
            <person name="Ravi V."/>
            <person name="Vij S."/>
            <person name="Kapur A."/>
            <person name="Khurana P."/>
            <person name="Khurana P."/>
            <person name="Khurana J.P."/>
            <person name="Tyagi A.K."/>
            <person name="Gaikwad K."/>
            <person name="Singh A."/>
            <person name="Dalal V."/>
            <person name="Srivastava S."/>
            <person name="Dixit A."/>
            <person name="Pal A.K."/>
            <person name="Ghazi I.A."/>
            <person name="Yadav M."/>
            <person name="Pandit A."/>
            <person name="Bhargava A."/>
            <person name="Sureshbabu K."/>
            <person name="Batra K."/>
            <person name="Sharma T.R."/>
            <person name="Mohapatra T."/>
            <person name="Singh N.K."/>
            <person name="Messing J."/>
            <person name="Nelson A.B."/>
            <person name="Fuks G."/>
            <person name="Kavchok S."/>
            <person name="Keizer G."/>
            <person name="Linton E."/>
            <person name="Llaca V."/>
            <person name="Song R."/>
            <person name="Tanyolac B."/>
            <person name="Young S."/>
            <person name="Ho-Il K."/>
            <person name="Hahn J.H."/>
            <person name="Sangsakoo G."/>
            <person name="Vanavichit A."/>
            <person name="de Mattos Luiz.A.T."/>
            <person name="Zimmer P.D."/>
            <person name="Malone G."/>
            <person name="Dellagostin O."/>
            <person name="de Oliveira A.C."/>
            <person name="Bevan M."/>
            <person name="Bancroft I."/>
            <person name="Minx P."/>
            <person name="Cordum H."/>
            <person name="Wilson R."/>
            <person name="Cheng Z."/>
            <person name="Jin W."/>
            <person name="Jiang J."/>
            <person name="Leong S.A."/>
            <person name="Iwama H."/>
            <person name="Gojobori T."/>
            <person name="Itoh T."/>
            <person name="Niimura Y."/>
            <person name="Fujii Y."/>
            <person name="Habara T."/>
            <person name="Sakai H."/>
            <person name="Sato Y."/>
            <person name="Wilson G."/>
            <person name="Kumar K."/>
            <person name="McCouch S."/>
            <person name="Juretic N."/>
            <person name="Hoen D."/>
            <person name="Wright S."/>
            <person name="Bruskiewich R."/>
            <person name="Bureau T."/>
            <person name="Miyao A."/>
            <person name="Hirochika H."/>
            <person name="Nishikawa T."/>
            <person name="Kadowaki K."/>
            <person name="Sugiura M."/>
            <person name="Burr B."/>
            <person name="Sasaki T."/>
        </authorList>
    </citation>
    <scope>NUCLEOTIDE SEQUENCE [LARGE SCALE GENOMIC DNA]</scope>
    <source>
        <strain evidence="3">cv. Nipponbare</strain>
    </source>
</reference>
<dbReference type="InParanoid" id="A0A0P0W5T7"/>
<dbReference type="Gramene" id="Os04t0100150-00">
    <property type="protein sequence ID" value="Os04t0100150-00"/>
    <property type="gene ID" value="Os04g0100150"/>
</dbReference>
<dbReference type="AlphaFoldDB" id="A0A0P0W5T7"/>
<sequence>MRDGADAAPPAAAACCPGGADALGPDDLLHHEVEQRRLAVHALDVRQLEEGVQLEGLGAPAEGAVVHAVPGLEHGLQKLLEEAAAAELLARDLQGGEGLLHGGGLLRESGHEEESVQALVEVGDVDDGAHELLGGAQLRGLPGVETQTQLLLRLVWVRLCSCRSRPRRLLEWRGTTCSRTTRQRRRWRSATSSASSSRWRWRTRTRTRRPRSSRSSGRRWRRWPRTSPSC</sequence>
<feature type="compositionally biased region" description="Basic residues" evidence="1">
    <location>
        <begin position="199"/>
        <end position="224"/>
    </location>
</feature>
<reference evidence="2 3" key="3">
    <citation type="journal article" date="2013" name="Rice">
        <title>Improvement of the Oryza sativa Nipponbare reference genome using next generation sequence and optical map data.</title>
        <authorList>
            <person name="Kawahara Y."/>
            <person name="de la Bastide M."/>
            <person name="Hamilton J.P."/>
            <person name="Kanamori H."/>
            <person name="McCombie W.R."/>
            <person name="Ouyang S."/>
            <person name="Schwartz D.C."/>
            <person name="Tanaka T."/>
            <person name="Wu J."/>
            <person name="Zhou S."/>
            <person name="Childs K.L."/>
            <person name="Davidson R.M."/>
            <person name="Lin H."/>
            <person name="Quesada-Ocampo L."/>
            <person name="Vaillancourt B."/>
            <person name="Sakai H."/>
            <person name="Lee S.S."/>
            <person name="Kim J."/>
            <person name="Numa H."/>
            <person name="Itoh T."/>
            <person name="Buell C.R."/>
            <person name="Matsumoto T."/>
        </authorList>
    </citation>
    <scope>NUCLEOTIDE SEQUENCE [LARGE SCALE GENOMIC DNA]</scope>
    <source>
        <strain evidence="3">cv. Nipponbare</strain>
    </source>
</reference>
<evidence type="ECO:0000313" key="3">
    <source>
        <dbReference type="Proteomes" id="UP000059680"/>
    </source>
</evidence>
<organism evidence="2 3">
    <name type="scientific">Oryza sativa subsp. japonica</name>
    <name type="common">Rice</name>
    <dbReference type="NCBI Taxonomy" id="39947"/>
    <lineage>
        <taxon>Eukaryota</taxon>
        <taxon>Viridiplantae</taxon>
        <taxon>Streptophyta</taxon>
        <taxon>Embryophyta</taxon>
        <taxon>Tracheophyta</taxon>
        <taxon>Spermatophyta</taxon>
        <taxon>Magnoliopsida</taxon>
        <taxon>Liliopsida</taxon>
        <taxon>Poales</taxon>
        <taxon>Poaceae</taxon>
        <taxon>BOP clade</taxon>
        <taxon>Oryzoideae</taxon>
        <taxon>Oryzeae</taxon>
        <taxon>Oryzinae</taxon>
        <taxon>Oryza</taxon>
        <taxon>Oryza sativa</taxon>
    </lineage>
</organism>
<protein>
    <submittedName>
        <fullName evidence="2">Os04g0100150 protein</fullName>
    </submittedName>
</protein>
<gene>
    <name evidence="2" type="ordered locus">Os04g0100150</name>
    <name evidence="2" type="ORF">OSNPB_040100150</name>
</gene>
<reference evidence="2 3" key="2">
    <citation type="journal article" date="2013" name="Plant Cell Physiol.">
        <title>Rice Annotation Project Database (RAP-DB): an integrative and interactive database for rice genomics.</title>
        <authorList>
            <person name="Sakai H."/>
            <person name="Lee S.S."/>
            <person name="Tanaka T."/>
            <person name="Numa H."/>
            <person name="Kim J."/>
            <person name="Kawahara Y."/>
            <person name="Wakimoto H."/>
            <person name="Yang C.C."/>
            <person name="Iwamoto M."/>
            <person name="Abe T."/>
            <person name="Yamada Y."/>
            <person name="Muto A."/>
            <person name="Inokuchi H."/>
            <person name="Ikemura T."/>
            <person name="Matsumoto T."/>
            <person name="Sasaki T."/>
            <person name="Itoh T."/>
        </authorList>
    </citation>
    <scope>NUCLEOTIDE SEQUENCE [LARGE SCALE GENOMIC DNA]</scope>
    <source>
        <strain evidence="3">cv. Nipponbare</strain>
    </source>
</reference>
<feature type="region of interest" description="Disordered" evidence="1">
    <location>
        <begin position="198"/>
        <end position="230"/>
    </location>
</feature>